<dbReference type="AlphaFoldDB" id="A0A6A0H8C4"/>
<gene>
    <name evidence="2" type="ORF">HAZT_HAZT011451</name>
</gene>
<feature type="region of interest" description="Disordered" evidence="1">
    <location>
        <begin position="227"/>
        <end position="246"/>
    </location>
</feature>
<feature type="region of interest" description="Disordered" evidence="1">
    <location>
        <begin position="168"/>
        <end position="190"/>
    </location>
</feature>
<feature type="compositionally biased region" description="Polar residues" evidence="1">
    <location>
        <begin position="507"/>
        <end position="519"/>
    </location>
</feature>
<accession>A0A6A0H8C4</accession>
<dbReference type="EMBL" id="JQDR03005737">
    <property type="protein sequence ID" value="KAA0201265.1"/>
    <property type="molecule type" value="Genomic_DNA"/>
</dbReference>
<evidence type="ECO:0000313" key="2">
    <source>
        <dbReference type="EMBL" id="KAA0201265.1"/>
    </source>
</evidence>
<proteinExistence type="predicted"/>
<feature type="compositionally biased region" description="Basic and acidic residues" evidence="1">
    <location>
        <begin position="1"/>
        <end position="14"/>
    </location>
</feature>
<feature type="region of interest" description="Disordered" evidence="1">
    <location>
        <begin position="1"/>
        <end position="107"/>
    </location>
</feature>
<evidence type="ECO:0000256" key="1">
    <source>
        <dbReference type="SAM" id="MobiDB-lite"/>
    </source>
</evidence>
<reference evidence="2" key="1">
    <citation type="submission" date="2014-08" db="EMBL/GenBank/DDBJ databases">
        <authorList>
            <person name="Murali S."/>
            <person name="Richards S."/>
            <person name="Bandaranaike D."/>
            <person name="Bellair M."/>
            <person name="Blankenburg K."/>
            <person name="Chao H."/>
            <person name="Dinh H."/>
            <person name="Doddapaneni H."/>
            <person name="Dugan-Rocha S."/>
            <person name="Elkadiri S."/>
            <person name="Gnanaolivu R."/>
            <person name="Hughes D."/>
            <person name="Lee S."/>
            <person name="Li M."/>
            <person name="Ming W."/>
            <person name="Munidasa M."/>
            <person name="Muniz J."/>
            <person name="Nguyen L."/>
            <person name="Osuji N."/>
            <person name="Pu L.-L."/>
            <person name="Puazo M."/>
            <person name="Skinner E."/>
            <person name="Qu C."/>
            <person name="Quiroz J."/>
            <person name="Raj R."/>
            <person name="Weissenberger G."/>
            <person name="Xin Y."/>
            <person name="Zou X."/>
            <person name="Han Y."/>
            <person name="Worley K."/>
            <person name="Muzny D."/>
            <person name="Gibbs R."/>
        </authorList>
    </citation>
    <scope>NUCLEOTIDE SEQUENCE</scope>
    <source>
        <strain evidence="2">HAZT.00-mixed</strain>
        <tissue evidence="2">Whole organism</tissue>
    </source>
</reference>
<feature type="region of interest" description="Disordered" evidence="1">
    <location>
        <begin position="479"/>
        <end position="553"/>
    </location>
</feature>
<feature type="region of interest" description="Disordered" evidence="1">
    <location>
        <begin position="422"/>
        <end position="445"/>
    </location>
</feature>
<comment type="caution">
    <text evidence="2">The sequence shown here is derived from an EMBL/GenBank/DDBJ whole genome shotgun (WGS) entry which is preliminary data.</text>
</comment>
<dbReference type="Proteomes" id="UP000711488">
    <property type="component" value="Unassembled WGS sequence"/>
</dbReference>
<sequence length="586" mass="60499">MRHGGLMREPHDSAGDAPAGDPPAYDPLAADAPAGNAPAPDASVDDPPASDVNANDTPAGDEPAADAPAADAPAGNAPADDAPTGGTPARDAPVGNTPADDESPVGASDVFPVAVEANSSTNPKMDATLNVIDNFSAKAANKSAANIHDDSLLISNHSNACNISDAGAGGAGGSRRSLEPQEVGEDSATSGVGAETFGICIGASETNGSMDVMDETNESRDVMNEFSESKHGMGETPEARDAMDENPESCDVLDETLGSRDDGSTVAAGKVIKHGQHITVIPKDGIHDAVVPKDFVPDVVVPKGFVPDVVPKGFVPDAVVPKSFVPDTVVPKGFVPDAVVPKGFVPDAVVPEDSMRDVIVNEEFVPDAVVPKDAVQEAFVPQVGTVIPRTSDGFVVATGESLGPAYADGIERSKSRREAFVRSTSNSFSTREDRWPSTLSSGRVSVPPAKNIEKIAELSPPAIEIEATMTKATMAKATVPDAIPNDADCTSSSDGWSEDSGDGSPVYSPTTEPLHTSQCRGFVSPRGDTSSPSLRSPKTSTPTAGASQRLPSSVSPLLPSAWARFKTWVHSTTCCTAYFTGFPIFY</sequence>
<feature type="compositionally biased region" description="Polar residues" evidence="1">
    <location>
        <begin position="527"/>
        <end position="546"/>
    </location>
</feature>
<feature type="compositionally biased region" description="Low complexity" evidence="1">
    <location>
        <begin position="26"/>
        <end position="86"/>
    </location>
</feature>
<reference evidence="2" key="3">
    <citation type="submission" date="2019-06" db="EMBL/GenBank/DDBJ databases">
        <authorList>
            <person name="Poynton C."/>
            <person name="Hasenbein S."/>
            <person name="Benoit J.B."/>
            <person name="Sepulveda M.S."/>
            <person name="Poelchau M.F."/>
            <person name="Murali S.C."/>
            <person name="Chen S."/>
            <person name="Glastad K.M."/>
            <person name="Werren J.H."/>
            <person name="Vineis J.H."/>
            <person name="Bowen J.L."/>
            <person name="Friedrich M."/>
            <person name="Jones J."/>
            <person name="Robertson H.M."/>
            <person name="Feyereisen R."/>
            <person name="Mechler-Hickson A."/>
            <person name="Mathers N."/>
            <person name="Lee C.E."/>
            <person name="Colbourne J.K."/>
            <person name="Biales A."/>
            <person name="Johnston J.S."/>
            <person name="Wellborn G.A."/>
            <person name="Rosendale A.J."/>
            <person name="Cridge A.G."/>
            <person name="Munoz-Torres M.C."/>
            <person name="Bain P.A."/>
            <person name="Manny A.R."/>
            <person name="Major K.M."/>
            <person name="Lambert F.N."/>
            <person name="Vulpe C.D."/>
            <person name="Tuck P."/>
            <person name="Blalock B.J."/>
            <person name="Lin Y.-Y."/>
            <person name="Smith M.E."/>
            <person name="Ochoa-Acuna H."/>
            <person name="Chen M.-J.M."/>
            <person name="Childers C.P."/>
            <person name="Qu J."/>
            <person name="Dugan S."/>
            <person name="Lee S.L."/>
            <person name="Chao H."/>
            <person name="Dinh H."/>
            <person name="Han Y."/>
            <person name="Doddapaneni H."/>
            <person name="Worley K.C."/>
            <person name="Muzny D.M."/>
            <person name="Gibbs R.A."/>
            <person name="Richards S."/>
        </authorList>
    </citation>
    <scope>NUCLEOTIDE SEQUENCE</scope>
    <source>
        <strain evidence="2">HAZT.00-mixed</strain>
        <tissue evidence="2">Whole organism</tissue>
    </source>
</reference>
<name>A0A6A0H8C4_HYAAZ</name>
<reference evidence="2" key="2">
    <citation type="journal article" date="2018" name="Environ. Sci. Technol.">
        <title>The Toxicogenome of Hyalella azteca: A Model for Sediment Ecotoxicology and Evolutionary Toxicology.</title>
        <authorList>
            <person name="Poynton H.C."/>
            <person name="Hasenbein S."/>
            <person name="Benoit J.B."/>
            <person name="Sepulveda M.S."/>
            <person name="Poelchau M.F."/>
            <person name="Hughes D.S.T."/>
            <person name="Murali S.C."/>
            <person name="Chen S."/>
            <person name="Glastad K.M."/>
            <person name="Goodisman M.A.D."/>
            <person name="Werren J.H."/>
            <person name="Vineis J.H."/>
            <person name="Bowen J.L."/>
            <person name="Friedrich M."/>
            <person name="Jones J."/>
            <person name="Robertson H.M."/>
            <person name="Feyereisen R."/>
            <person name="Mechler-Hickson A."/>
            <person name="Mathers N."/>
            <person name="Lee C.E."/>
            <person name="Colbourne J.K."/>
            <person name="Biales A."/>
            <person name="Johnston J.S."/>
            <person name="Wellborn G.A."/>
            <person name="Rosendale A.J."/>
            <person name="Cridge A.G."/>
            <person name="Munoz-Torres M.C."/>
            <person name="Bain P.A."/>
            <person name="Manny A.R."/>
            <person name="Major K.M."/>
            <person name="Lambert F.N."/>
            <person name="Vulpe C.D."/>
            <person name="Tuck P."/>
            <person name="Blalock B.J."/>
            <person name="Lin Y.Y."/>
            <person name="Smith M.E."/>
            <person name="Ochoa-Acuna H."/>
            <person name="Chen M.M."/>
            <person name="Childers C.P."/>
            <person name="Qu J."/>
            <person name="Dugan S."/>
            <person name="Lee S.L."/>
            <person name="Chao H."/>
            <person name="Dinh H."/>
            <person name="Han Y."/>
            <person name="Doddapaneni H."/>
            <person name="Worley K.C."/>
            <person name="Muzny D.M."/>
            <person name="Gibbs R.A."/>
            <person name="Richards S."/>
        </authorList>
    </citation>
    <scope>NUCLEOTIDE SEQUENCE</scope>
    <source>
        <strain evidence="2">HAZT.00-mixed</strain>
        <tissue evidence="2">Whole organism</tissue>
    </source>
</reference>
<protein>
    <submittedName>
        <fullName evidence="2">Uncharacterized protein</fullName>
    </submittedName>
</protein>
<feature type="compositionally biased region" description="Basic and acidic residues" evidence="1">
    <location>
        <begin position="227"/>
        <end position="243"/>
    </location>
</feature>
<organism evidence="2">
    <name type="scientific">Hyalella azteca</name>
    <name type="common">Amphipod</name>
    <dbReference type="NCBI Taxonomy" id="294128"/>
    <lineage>
        <taxon>Eukaryota</taxon>
        <taxon>Metazoa</taxon>
        <taxon>Ecdysozoa</taxon>
        <taxon>Arthropoda</taxon>
        <taxon>Crustacea</taxon>
        <taxon>Multicrustacea</taxon>
        <taxon>Malacostraca</taxon>
        <taxon>Eumalacostraca</taxon>
        <taxon>Peracarida</taxon>
        <taxon>Amphipoda</taxon>
        <taxon>Senticaudata</taxon>
        <taxon>Talitrida</taxon>
        <taxon>Talitroidea</taxon>
        <taxon>Hyalellidae</taxon>
        <taxon>Hyalella</taxon>
    </lineage>
</organism>